<sequence>MELMKGLEGKFCEEQLRELGGVQAGEKEAQERTLSLPTTSCTTGCGHVEVGLISQTIRDRTKEIDLKLCQRRFRLASGRISSQKGLSGIATDCPGGDGITISGDV</sequence>
<name>A0A8K1GFS5_9PASS</name>
<dbReference type="EMBL" id="SWJQ01000269">
    <property type="protein sequence ID" value="TRZ17398.1"/>
    <property type="molecule type" value="Genomic_DNA"/>
</dbReference>
<gene>
    <name evidence="1" type="ORF">HGM15179_009701</name>
</gene>
<evidence type="ECO:0000313" key="2">
    <source>
        <dbReference type="Proteomes" id="UP000796761"/>
    </source>
</evidence>
<organism evidence="1 2">
    <name type="scientific">Zosterops borbonicus</name>
    <dbReference type="NCBI Taxonomy" id="364589"/>
    <lineage>
        <taxon>Eukaryota</taxon>
        <taxon>Metazoa</taxon>
        <taxon>Chordata</taxon>
        <taxon>Craniata</taxon>
        <taxon>Vertebrata</taxon>
        <taxon>Euteleostomi</taxon>
        <taxon>Archelosauria</taxon>
        <taxon>Archosauria</taxon>
        <taxon>Dinosauria</taxon>
        <taxon>Saurischia</taxon>
        <taxon>Theropoda</taxon>
        <taxon>Coelurosauria</taxon>
        <taxon>Aves</taxon>
        <taxon>Neognathae</taxon>
        <taxon>Neoaves</taxon>
        <taxon>Telluraves</taxon>
        <taxon>Australaves</taxon>
        <taxon>Passeriformes</taxon>
        <taxon>Sylvioidea</taxon>
        <taxon>Zosteropidae</taxon>
        <taxon>Zosterops</taxon>
    </lineage>
</organism>
<protein>
    <submittedName>
        <fullName evidence="1">Uncharacterized protein</fullName>
    </submittedName>
</protein>
<accession>A0A8K1GFS5</accession>
<dbReference type="Proteomes" id="UP000796761">
    <property type="component" value="Unassembled WGS sequence"/>
</dbReference>
<evidence type="ECO:0000313" key="1">
    <source>
        <dbReference type="EMBL" id="TRZ17398.1"/>
    </source>
</evidence>
<dbReference type="AlphaFoldDB" id="A0A8K1GFS5"/>
<proteinExistence type="predicted"/>
<keyword evidence="2" id="KW-1185">Reference proteome</keyword>
<reference evidence="1" key="1">
    <citation type="submission" date="2019-04" db="EMBL/GenBank/DDBJ databases">
        <title>Genome assembly of Zosterops borbonicus 15179.</title>
        <authorList>
            <person name="Leroy T."/>
            <person name="Anselmetti Y."/>
            <person name="Tilak M.-K."/>
            <person name="Nabholz B."/>
        </authorList>
    </citation>
    <scope>NUCLEOTIDE SEQUENCE</scope>
    <source>
        <strain evidence="1">HGM_15179</strain>
        <tissue evidence="1">Muscle</tissue>
    </source>
</reference>
<comment type="caution">
    <text evidence="1">The sequence shown here is derived from an EMBL/GenBank/DDBJ whole genome shotgun (WGS) entry which is preliminary data.</text>
</comment>